<evidence type="ECO:0000313" key="1">
    <source>
        <dbReference type="EMBL" id="KAK1434743.1"/>
    </source>
</evidence>
<keyword evidence="2" id="KW-1185">Reference proteome</keyword>
<dbReference type="EMBL" id="JAUHHV010000001">
    <property type="protein sequence ID" value="KAK1434743.1"/>
    <property type="molecule type" value="Genomic_DNA"/>
</dbReference>
<reference evidence="1" key="1">
    <citation type="journal article" date="2023" name="bioRxiv">
        <title>Improved chromosome-level genome assembly for marigold (Tagetes erecta).</title>
        <authorList>
            <person name="Jiang F."/>
            <person name="Yuan L."/>
            <person name="Wang S."/>
            <person name="Wang H."/>
            <person name="Xu D."/>
            <person name="Wang A."/>
            <person name="Fan W."/>
        </authorList>
    </citation>
    <scope>NUCLEOTIDE SEQUENCE</scope>
    <source>
        <strain evidence="1">WSJ</strain>
        <tissue evidence="1">Leaf</tissue>
    </source>
</reference>
<protein>
    <submittedName>
        <fullName evidence="1">Uncharacterized protein</fullName>
    </submittedName>
</protein>
<proteinExistence type="predicted"/>
<organism evidence="1 2">
    <name type="scientific">Tagetes erecta</name>
    <name type="common">African marigold</name>
    <dbReference type="NCBI Taxonomy" id="13708"/>
    <lineage>
        <taxon>Eukaryota</taxon>
        <taxon>Viridiplantae</taxon>
        <taxon>Streptophyta</taxon>
        <taxon>Embryophyta</taxon>
        <taxon>Tracheophyta</taxon>
        <taxon>Spermatophyta</taxon>
        <taxon>Magnoliopsida</taxon>
        <taxon>eudicotyledons</taxon>
        <taxon>Gunneridae</taxon>
        <taxon>Pentapetalae</taxon>
        <taxon>asterids</taxon>
        <taxon>campanulids</taxon>
        <taxon>Asterales</taxon>
        <taxon>Asteraceae</taxon>
        <taxon>Asteroideae</taxon>
        <taxon>Heliantheae alliance</taxon>
        <taxon>Tageteae</taxon>
        <taxon>Tagetes</taxon>
    </lineage>
</organism>
<evidence type="ECO:0000313" key="2">
    <source>
        <dbReference type="Proteomes" id="UP001229421"/>
    </source>
</evidence>
<dbReference type="AlphaFoldDB" id="A0AAD8L573"/>
<comment type="caution">
    <text evidence="1">The sequence shown here is derived from an EMBL/GenBank/DDBJ whole genome shotgun (WGS) entry which is preliminary data.</text>
</comment>
<sequence length="67" mass="7785">MALFVSLVVTSLRIQYYLKDPLWLHSLPIDEIGKKMASWQGSRAISSKFTRELVEFELYGSILHQSR</sequence>
<name>A0AAD8L573_TARER</name>
<gene>
    <name evidence="1" type="ORF">QVD17_00493</name>
</gene>
<accession>A0AAD8L573</accession>
<dbReference type="Proteomes" id="UP001229421">
    <property type="component" value="Unassembled WGS sequence"/>
</dbReference>